<dbReference type="AlphaFoldDB" id="A0A8J2K0G8"/>
<feature type="transmembrane region" description="Helical" evidence="1">
    <location>
        <begin position="47"/>
        <end position="68"/>
    </location>
</feature>
<name>A0A8J2K0G8_9HEXA</name>
<protein>
    <submittedName>
        <fullName evidence="2">Uncharacterized protein</fullName>
    </submittedName>
</protein>
<sequence length="150" mass="17767">MLTQEDVKLSLQFFHIFSKLGLLPLDVDVSSARIQVTISFRKHVFKFFWALSFIHLIFLFTRLVQSILVPEYFVPTDFPLHLLATLGIGVGHYWMVLLFTVNPDLLRKVFHEIFKSHAKSHSWMSRWKEYSLQDSFNDARKELSFEENMK</sequence>
<comment type="caution">
    <text evidence="2">The sequence shown here is derived from an EMBL/GenBank/DDBJ whole genome shotgun (WGS) entry which is preliminary data.</text>
</comment>
<gene>
    <name evidence="2" type="ORF">AFUS01_LOCUS19498</name>
</gene>
<feature type="transmembrane region" description="Helical" evidence="1">
    <location>
        <begin position="80"/>
        <end position="101"/>
    </location>
</feature>
<keyword evidence="1" id="KW-0812">Transmembrane</keyword>
<organism evidence="2 3">
    <name type="scientific">Allacma fusca</name>
    <dbReference type="NCBI Taxonomy" id="39272"/>
    <lineage>
        <taxon>Eukaryota</taxon>
        <taxon>Metazoa</taxon>
        <taxon>Ecdysozoa</taxon>
        <taxon>Arthropoda</taxon>
        <taxon>Hexapoda</taxon>
        <taxon>Collembola</taxon>
        <taxon>Symphypleona</taxon>
        <taxon>Sminthuridae</taxon>
        <taxon>Allacma</taxon>
    </lineage>
</organism>
<keyword evidence="3" id="KW-1185">Reference proteome</keyword>
<proteinExistence type="predicted"/>
<evidence type="ECO:0000313" key="3">
    <source>
        <dbReference type="Proteomes" id="UP000708208"/>
    </source>
</evidence>
<evidence type="ECO:0000313" key="2">
    <source>
        <dbReference type="EMBL" id="CAG7730883.1"/>
    </source>
</evidence>
<dbReference type="Proteomes" id="UP000708208">
    <property type="component" value="Unassembled WGS sequence"/>
</dbReference>
<dbReference type="EMBL" id="CAJVCH010201855">
    <property type="protein sequence ID" value="CAG7730883.1"/>
    <property type="molecule type" value="Genomic_DNA"/>
</dbReference>
<reference evidence="2" key="1">
    <citation type="submission" date="2021-06" db="EMBL/GenBank/DDBJ databases">
        <authorList>
            <person name="Hodson N. C."/>
            <person name="Mongue J. A."/>
            <person name="Jaron S. K."/>
        </authorList>
    </citation>
    <scope>NUCLEOTIDE SEQUENCE</scope>
</reference>
<evidence type="ECO:0000256" key="1">
    <source>
        <dbReference type="SAM" id="Phobius"/>
    </source>
</evidence>
<keyword evidence="1" id="KW-1133">Transmembrane helix</keyword>
<keyword evidence="1" id="KW-0472">Membrane</keyword>
<accession>A0A8J2K0G8</accession>
<feature type="non-terminal residue" evidence="2">
    <location>
        <position position="1"/>
    </location>
</feature>